<dbReference type="RefSeq" id="XP_008085750.1">
    <property type="nucleotide sequence ID" value="XM_008087559.1"/>
</dbReference>
<dbReference type="STRING" id="1116229.S3CLC8"/>
<dbReference type="GeneID" id="19461530"/>
<dbReference type="AlphaFoldDB" id="S3CLC8"/>
<dbReference type="OrthoDB" id="6250593at2759"/>
<dbReference type="Gene3D" id="2.30.30.40">
    <property type="entry name" value="SH3 Domains"/>
    <property type="match status" value="1"/>
</dbReference>
<evidence type="ECO:0000256" key="5">
    <source>
        <dbReference type="SAM" id="MobiDB-lite"/>
    </source>
</evidence>
<dbReference type="PANTHER" id="PTHR47174:SF3">
    <property type="entry name" value="BRIDGING INTEGRATOR 3"/>
    <property type="match status" value="1"/>
</dbReference>
<dbReference type="Proteomes" id="UP000016922">
    <property type="component" value="Unassembled WGS sequence"/>
</dbReference>
<accession>S3CLC8</accession>
<dbReference type="SUPFAM" id="SSF50044">
    <property type="entry name" value="SH3-domain"/>
    <property type="match status" value="1"/>
</dbReference>
<dbReference type="CDD" id="cd00174">
    <property type="entry name" value="SH3"/>
    <property type="match status" value="1"/>
</dbReference>
<evidence type="ECO:0000256" key="4">
    <source>
        <dbReference type="PROSITE-ProRule" id="PRU00192"/>
    </source>
</evidence>
<evidence type="ECO:0000256" key="2">
    <source>
        <dbReference type="ARBA" id="ARBA00022443"/>
    </source>
</evidence>
<dbReference type="GO" id="GO:0097320">
    <property type="term" value="P:plasma membrane tubulation"/>
    <property type="evidence" value="ECO:0007669"/>
    <property type="project" value="TreeGrafter"/>
</dbReference>
<dbReference type="InterPro" id="IPR046982">
    <property type="entry name" value="BIN3/RVS161-like"/>
</dbReference>
<name>S3CLC8_GLAL2</name>
<feature type="domain" description="SH3" evidence="6">
    <location>
        <begin position="513"/>
        <end position="572"/>
    </location>
</feature>
<dbReference type="GO" id="GO:0005737">
    <property type="term" value="C:cytoplasm"/>
    <property type="evidence" value="ECO:0007669"/>
    <property type="project" value="UniProtKB-SubCell"/>
</dbReference>
<keyword evidence="3" id="KW-0963">Cytoplasm</keyword>
<organism evidence="7 8">
    <name type="scientific">Glarea lozoyensis (strain ATCC 20868 / MF5171)</name>
    <dbReference type="NCBI Taxonomy" id="1116229"/>
    <lineage>
        <taxon>Eukaryota</taxon>
        <taxon>Fungi</taxon>
        <taxon>Dikarya</taxon>
        <taxon>Ascomycota</taxon>
        <taxon>Pezizomycotina</taxon>
        <taxon>Leotiomycetes</taxon>
        <taxon>Helotiales</taxon>
        <taxon>Helotiaceae</taxon>
        <taxon>Glarea</taxon>
    </lineage>
</organism>
<feature type="compositionally biased region" description="Basic and acidic residues" evidence="5">
    <location>
        <begin position="71"/>
        <end position="91"/>
    </location>
</feature>
<dbReference type="PROSITE" id="PS50002">
    <property type="entry name" value="SH3"/>
    <property type="match status" value="1"/>
</dbReference>
<evidence type="ECO:0000313" key="7">
    <source>
        <dbReference type="EMBL" id="EPE26560.1"/>
    </source>
</evidence>
<dbReference type="SMART" id="SM00326">
    <property type="entry name" value="SH3"/>
    <property type="match status" value="1"/>
</dbReference>
<dbReference type="KEGG" id="glz:GLAREA_02473"/>
<dbReference type="HOGENOM" id="CLU_459301_0_0_1"/>
<feature type="compositionally biased region" description="Low complexity" evidence="5">
    <location>
        <begin position="586"/>
        <end position="600"/>
    </location>
</feature>
<evidence type="ECO:0000256" key="3">
    <source>
        <dbReference type="ARBA" id="ARBA00022490"/>
    </source>
</evidence>
<dbReference type="GO" id="GO:0015629">
    <property type="term" value="C:actin cytoskeleton"/>
    <property type="evidence" value="ECO:0007669"/>
    <property type="project" value="TreeGrafter"/>
</dbReference>
<dbReference type="Pfam" id="PF00018">
    <property type="entry name" value="SH3_1"/>
    <property type="match status" value="1"/>
</dbReference>
<feature type="region of interest" description="Disordered" evidence="5">
    <location>
        <begin position="1"/>
        <end position="108"/>
    </location>
</feature>
<dbReference type="GO" id="GO:0051666">
    <property type="term" value="P:actin cortical patch localization"/>
    <property type="evidence" value="ECO:0007669"/>
    <property type="project" value="InterPro"/>
</dbReference>
<keyword evidence="2 4" id="KW-0728">SH3 domain</keyword>
<evidence type="ECO:0000256" key="1">
    <source>
        <dbReference type="ARBA" id="ARBA00004496"/>
    </source>
</evidence>
<dbReference type="GO" id="GO:0006897">
    <property type="term" value="P:endocytosis"/>
    <property type="evidence" value="ECO:0007669"/>
    <property type="project" value="InterPro"/>
</dbReference>
<feature type="region of interest" description="Disordered" evidence="5">
    <location>
        <begin position="573"/>
        <end position="640"/>
    </location>
</feature>
<protein>
    <submittedName>
        <fullName evidence="7">SH3-domain-containing protein</fullName>
    </submittedName>
</protein>
<feature type="region of interest" description="Disordered" evidence="5">
    <location>
        <begin position="463"/>
        <end position="511"/>
    </location>
</feature>
<dbReference type="EMBL" id="KE145370">
    <property type="protein sequence ID" value="EPE26560.1"/>
    <property type="molecule type" value="Genomic_DNA"/>
</dbReference>
<proteinExistence type="predicted"/>
<sequence length="666" mass="72637">MPSPFKKSKSLATQPPPSLPPNKPPPPITEPFSPGGFRRPRPLSIGRLSSTTNGSIGLGISLTQSPGSLTRVDEGEGSEHGKSDDYFKDYQNRSTTQKSSGLRPSGRDLSRVDTRLTIYEATKQWTEETTQWTKVYGQWIEESKTPTSIEAQLGRTAGWVNEVELEGEENEIATPEDLQRKLNAPRPPLPPGTPANIDQFIHEQLEENYLGQANTFVRAAKSRSINSPRPRSAVRSFSVPAITRSLSEPTDSSCSPTQLRSATSFYTPTKIATARGYRTASVPARQRKVSAHKHLTIEPAPESTPVREGTVLCETYGETASGAVGTPVHATYGHRLHKVPSGANISITKRRSRRQLKDVVRGPLYFTESERQAIAELVLANLKPCEHHVNCTDCTDIRYALFENKAMPTSMPPEERQKIINNNRSLRNIKNASLELENLAEHGAISDDAYDTILRSLPEETSLNGAARSNPAPSPSPVPTNAFANMKVNNDPPPPAYNTQGPPALPSRTNSKPELARVTALYRYIEPQDCAFEVGDEISVTEKTNADWWWGTNLRTGKEGVFPVNYVQVQTNPSHNEKSGWGNEKAQPYQAPAPYQQPYQAGPPPPGPSNPYNAAVPPMAVAETPSEPGKPGKGQEMGKKFGKKLGNAAIFGAGATIGGNIVNSIF</sequence>
<feature type="compositionally biased region" description="Pro residues" evidence="5">
    <location>
        <begin position="14"/>
        <end position="29"/>
    </location>
</feature>
<gene>
    <name evidence="7" type="ORF">GLAREA_02473</name>
</gene>
<dbReference type="PANTHER" id="PTHR47174">
    <property type="entry name" value="BRIDGING INTEGRATOR 3"/>
    <property type="match status" value="1"/>
</dbReference>
<dbReference type="eggNOG" id="KOG3601">
    <property type="taxonomic scope" value="Eukaryota"/>
</dbReference>
<keyword evidence="8" id="KW-1185">Reference proteome</keyword>
<comment type="subcellular location">
    <subcellularLocation>
        <location evidence="1">Cytoplasm</location>
    </subcellularLocation>
</comment>
<dbReference type="InterPro" id="IPR036028">
    <property type="entry name" value="SH3-like_dom_sf"/>
</dbReference>
<feature type="compositionally biased region" description="Polar residues" evidence="5">
    <location>
        <begin position="47"/>
        <end position="68"/>
    </location>
</feature>
<feature type="compositionally biased region" description="Polar residues" evidence="5">
    <location>
        <begin position="497"/>
        <end position="511"/>
    </location>
</feature>
<dbReference type="GO" id="GO:0008289">
    <property type="term" value="F:lipid binding"/>
    <property type="evidence" value="ECO:0007669"/>
    <property type="project" value="TreeGrafter"/>
</dbReference>
<evidence type="ECO:0000259" key="6">
    <source>
        <dbReference type="PROSITE" id="PS50002"/>
    </source>
</evidence>
<evidence type="ECO:0000313" key="8">
    <source>
        <dbReference type="Proteomes" id="UP000016922"/>
    </source>
</evidence>
<reference evidence="7 8" key="1">
    <citation type="journal article" date="2013" name="BMC Genomics">
        <title>Genomics-driven discovery of the pneumocandin biosynthetic gene cluster in the fungus Glarea lozoyensis.</title>
        <authorList>
            <person name="Chen L."/>
            <person name="Yue Q."/>
            <person name="Zhang X."/>
            <person name="Xiang M."/>
            <person name="Wang C."/>
            <person name="Li S."/>
            <person name="Che Y."/>
            <person name="Ortiz-Lopez F.J."/>
            <person name="Bills G.F."/>
            <person name="Liu X."/>
            <person name="An Z."/>
        </authorList>
    </citation>
    <scope>NUCLEOTIDE SEQUENCE [LARGE SCALE GENOMIC DNA]</scope>
    <source>
        <strain evidence="8">ATCC 20868 / MF5171</strain>
    </source>
</reference>
<feature type="compositionally biased region" description="Polar residues" evidence="5">
    <location>
        <begin position="92"/>
        <end position="102"/>
    </location>
</feature>
<dbReference type="InterPro" id="IPR001452">
    <property type="entry name" value="SH3_domain"/>
</dbReference>